<dbReference type="PANTHER" id="PTHR35936:SF25">
    <property type="entry name" value="ABC TRANSPORTER SUBSTRATE-BINDING PROTEIN"/>
    <property type="match status" value="1"/>
</dbReference>
<dbReference type="Gene3D" id="3.40.190.10">
    <property type="entry name" value="Periplasmic binding protein-like II"/>
    <property type="match status" value="2"/>
</dbReference>
<proteinExistence type="predicted"/>
<dbReference type="SMR" id="F0JBL9"/>
<gene>
    <name evidence="4" type="ORF">DND132_2318</name>
</gene>
<dbReference type="STRING" id="641491.DND132_2318"/>
<feature type="signal peptide" evidence="2">
    <location>
        <begin position="1"/>
        <end position="33"/>
    </location>
</feature>
<evidence type="ECO:0000313" key="5">
    <source>
        <dbReference type="Proteomes" id="UP000007845"/>
    </source>
</evidence>
<evidence type="ECO:0000313" key="4">
    <source>
        <dbReference type="EMBL" id="EGB15522.1"/>
    </source>
</evidence>
<keyword evidence="5" id="KW-1185">Reference proteome</keyword>
<feature type="domain" description="Solute-binding protein family 3/N-terminal" evidence="3">
    <location>
        <begin position="36"/>
        <end position="264"/>
    </location>
</feature>
<dbReference type="EMBL" id="CP003220">
    <property type="protein sequence ID" value="EGB15522.1"/>
    <property type="molecule type" value="Genomic_DNA"/>
</dbReference>
<dbReference type="HOGENOM" id="CLU_064076_7_0_7"/>
<feature type="chain" id="PRO_5003255304" evidence="2">
    <location>
        <begin position="34"/>
        <end position="269"/>
    </location>
</feature>
<dbReference type="OrthoDB" id="5421182at2"/>
<dbReference type="Pfam" id="PF00497">
    <property type="entry name" value="SBP_bac_3"/>
    <property type="match status" value="1"/>
</dbReference>
<accession>F0JBL9</accession>
<organism evidence="4 5">
    <name type="scientific">Pseudodesulfovibrio mercurii</name>
    <dbReference type="NCBI Taxonomy" id="641491"/>
    <lineage>
        <taxon>Bacteria</taxon>
        <taxon>Pseudomonadati</taxon>
        <taxon>Thermodesulfobacteriota</taxon>
        <taxon>Desulfovibrionia</taxon>
        <taxon>Desulfovibrionales</taxon>
        <taxon>Desulfovibrionaceae</taxon>
    </lineage>
</organism>
<keyword evidence="1 2" id="KW-0732">Signal</keyword>
<dbReference type="RefSeq" id="WP_014322948.1">
    <property type="nucleotide sequence ID" value="NC_016803.1"/>
</dbReference>
<reference evidence="4 5" key="1">
    <citation type="journal article" date="2011" name="J. Bacteriol.">
        <title>Genome sequence of the mercury-methylating strain Desulfovibrio desulfuricans ND132.</title>
        <authorList>
            <person name="Brown S.D."/>
            <person name="Gilmour C.C."/>
            <person name="Kucken A.M."/>
            <person name="Wall J.D."/>
            <person name="Elias D.A."/>
            <person name="Brandt C.C."/>
            <person name="Podar M."/>
            <person name="Chertkov O."/>
            <person name="Held B."/>
            <person name="Bruce D.C."/>
            <person name="Detter J.C."/>
            <person name="Tapia R."/>
            <person name="Han C.S."/>
            <person name="Goodwin L.A."/>
            <person name="Cheng J.F."/>
            <person name="Pitluck S."/>
            <person name="Woyke T."/>
            <person name="Mikhailova N."/>
            <person name="Ivanova N.N."/>
            <person name="Han J."/>
            <person name="Lucas S."/>
            <person name="Lapidus A.L."/>
            <person name="Land M.L."/>
            <person name="Hauser L.J."/>
            <person name="Palumbo A.V."/>
        </authorList>
    </citation>
    <scope>NUCLEOTIDE SEQUENCE [LARGE SCALE GENOMIC DNA]</scope>
    <source>
        <strain evidence="4 5">ND132</strain>
    </source>
</reference>
<dbReference type="SUPFAM" id="SSF53850">
    <property type="entry name" value="Periplasmic binding protein-like II"/>
    <property type="match status" value="1"/>
</dbReference>
<dbReference type="KEGG" id="ddn:DND132_2318"/>
<evidence type="ECO:0000256" key="1">
    <source>
        <dbReference type="ARBA" id="ARBA00022729"/>
    </source>
</evidence>
<dbReference type="eggNOG" id="COG0834">
    <property type="taxonomic scope" value="Bacteria"/>
</dbReference>
<sequence precursor="true">MKIRPSSAARIRARYLACCLAGLLLLAACPARAQERVVVVADSWMPYNGTPGSAREGYAVEILRAVFETRGFTVDYRELPWKRAVRDVRSGQADILIGVTPDELPDFIYPKTSLGRSELCFFTMDSGWRFTGPQSLTGVVTGYVQGHNYPGWFMEAIGRSPERFHALHGQDAFARMLAMLAEGRVQVIPGNRAVVDYYVQQAGLEGQVFVAGCSETGAHELFFGLSPANMPKSRLLADILDQGVYTLRNTGQLNHLLIKYGLKDWLKPR</sequence>
<dbReference type="InterPro" id="IPR001638">
    <property type="entry name" value="Solute-binding_3/MltF_N"/>
</dbReference>
<protein>
    <submittedName>
        <fullName evidence="4">Extracellular solute-binding protein family 3</fullName>
    </submittedName>
</protein>
<dbReference type="Proteomes" id="UP000007845">
    <property type="component" value="Chromosome"/>
</dbReference>
<dbReference type="PROSITE" id="PS51257">
    <property type="entry name" value="PROKAR_LIPOPROTEIN"/>
    <property type="match status" value="1"/>
</dbReference>
<name>F0JBL9_9BACT</name>
<dbReference type="AlphaFoldDB" id="F0JBL9"/>
<evidence type="ECO:0000256" key="2">
    <source>
        <dbReference type="SAM" id="SignalP"/>
    </source>
</evidence>
<dbReference type="PANTHER" id="PTHR35936">
    <property type="entry name" value="MEMBRANE-BOUND LYTIC MUREIN TRANSGLYCOSYLASE F"/>
    <property type="match status" value="1"/>
</dbReference>
<dbReference type="SMART" id="SM00062">
    <property type="entry name" value="PBPb"/>
    <property type="match status" value="1"/>
</dbReference>
<evidence type="ECO:0000259" key="3">
    <source>
        <dbReference type="SMART" id="SM00062"/>
    </source>
</evidence>